<dbReference type="GO" id="GO:0006465">
    <property type="term" value="P:signal peptide processing"/>
    <property type="evidence" value="ECO:0007669"/>
    <property type="project" value="InterPro"/>
</dbReference>
<dbReference type="InterPro" id="IPR019533">
    <property type="entry name" value="Peptidase_S26"/>
</dbReference>
<dbReference type="InterPro" id="IPR036286">
    <property type="entry name" value="LexA/Signal_pep-like_sf"/>
</dbReference>
<dbReference type="RefSeq" id="WP_204012275.1">
    <property type="nucleotide sequence ID" value="NZ_BOPG01000111.1"/>
</dbReference>
<accession>A0A8J4E764</accession>
<organism evidence="4 5">
    <name type="scientific">Virgisporangium aurantiacum</name>
    <dbReference type="NCBI Taxonomy" id="175570"/>
    <lineage>
        <taxon>Bacteria</taxon>
        <taxon>Bacillati</taxon>
        <taxon>Actinomycetota</taxon>
        <taxon>Actinomycetes</taxon>
        <taxon>Micromonosporales</taxon>
        <taxon>Micromonosporaceae</taxon>
        <taxon>Virgisporangium</taxon>
    </lineage>
</organism>
<dbReference type="SUPFAM" id="SSF51306">
    <property type="entry name" value="LexA/Signal peptidase"/>
    <property type="match status" value="1"/>
</dbReference>
<dbReference type="EMBL" id="BOPG01000111">
    <property type="protein sequence ID" value="GIJ64196.1"/>
    <property type="molecule type" value="Genomic_DNA"/>
</dbReference>
<evidence type="ECO:0000256" key="1">
    <source>
        <dbReference type="ARBA" id="ARBA00004308"/>
    </source>
</evidence>
<dbReference type="GO" id="GO:0004252">
    <property type="term" value="F:serine-type endopeptidase activity"/>
    <property type="evidence" value="ECO:0007669"/>
    <property type="project" value="InterPro"/>
</dbReference>
<evidence type="ECO:0008006" key="6">
    <source>
        <dbReference type="Google" id="ProtNLM"/>
    </source>
</evidence>
<evidence type="ECO:0000259" key="2">
    <source>
        <dbReference type="Pfam" id="PF00717"/>
    </source>
</evidence>
<dbReference type="Gene3D" id="2.10.109.10">
    <property type="entry name" value="Umud Fragment, subunit A"/>
    <property type="match status" value="1"/>
</dbReference>
<proteinExistence type="predicted"/>
<gene>
    <name evidence="4" type="ORF">Vau01_117120</name>
</gene>
<evidence type="ECO:0000313" key="5">
    <source>
        <dbReference type="Proteomes" id="UP000612585"/>
    </source>
</evidence>
<protein>
    <recommendedName>
        <fullName evidence="6">Signal peptidase I</fullName>
    </recommendedName>
</protein>
<name>A0A8J4E764_9ACTN</name>
<dbReference type="Pfam" id="PF10502">
    <property type="entry name" value="Peptidase_S26"/>
    <property type="match status" value="1"/>
</dbReference>
<feature type="domain" description="Peptidase S24/S26A/S26B/S26C" evidence="2">
    <location>
        <begin position="16"/>
        <end position="82"/>
    </location>
</feature>
<dbReference type="AlphaFoldDB" id="A0A8J4E764"/>
<dbReference type="InterPro" id="IPR015927">
    <property type="entry name" value="Peptidase_S24_S26A/B/C"/>
</dbReference>
<dbReference type="GO" id="GO:0012505">
    <property type="term" value="C:endomembrane system"/>
    <property type="evidence" value="ECO:0007669"/>
    <property type="project" value="UniProtKB-SubCell"/>
</dbReference>
<dbReference type="CDD" id="cd06462">
    <property type="entry name" value="Peptidase_S24_S26"/>
    <property type="match status" value="1"/>
</dbReference>
<dbReference type="Pfam" id="PF00717">
    <property type="entry name" value="Peptidase_S24"/>
    <property type="match status" value="1"/>
</dbReference>
<evidence type="ECO:0000259" key="3">
    <source>
        <dbReference type="Pfam" id="PF10502"/>
    </source>
</evidence>
<sequence length="137" mass="14036">MSTALLAIGLTAAAVVAARAGLFIVTVKGDSMSPVYPHGDRLLVVRRVLAPPRRGAVVVACLSEALVPGRRVVKRLAARAGEVGPDGTVVPPGRVFLLGEADDSTDSRTFGPVPADAVVGVVVRRLRPAAGRGRPAS</sequence>
<dbReference type="Proteomes" id="UP000612585">
    <property type="component" value="Unassembled WGS sequence"/>
</dbReference>
<comment type="caution">
    <text evidence="4">The sequence shown here is derived from an EMBL/GenBank/DDBJ whole genome shotgun (WGS) entry which is preliminary data.</text>
</comment>
<reference evidence="4" key="1">
    <citation type="submission" date="2021-01" db="EMBL/GenBank/DDBJ databases">
        <title>Whole genome shotgun sequence of Virgisporangium aurantiacum NBRC 16421.</title>
        <authorList>
            <person name="Komaki H."/>
            <person name="Tamura T."/>
        </authorList>
    </citation>
    <scope>NUCLEOTIDE SEQUENCE</scope>
    <source>
        <strain evidence="4">NBRC 16421</strain>
    </source>
</reference>
<feature type="domain" description="Peptidase S26" evidence="3">
    <location>
        <begin position="88"/>
        <end position="123"/>
    </location>
</feature>
<keyword evidence="5" id="KW-1185">Reference proteome</keyword>
<evidence type="ECO:0000313" key="4">
    <source>
        <dbReference type="EMBL" id="GIJ64196.1"/>
    </source>
</evidence>
<comment type="subcellular location">
    <subcellularLocation>
        <location evidence="1">Endomembrane system</location>
    </subcellularLocation>
</comment>